<dbReference type="Proteomes" id="UP000245383">
    <property type="component" value="Unassembled WGS sequence"/>
</dbReference>
<evidence type="ECO:0000313" key="3">
    <source>
        <dbReference type="Proteomes" id="UP000245383"/>
    </source>
</evidence>
<comment type="caution">
    <text evidence="2">The sequence shown here is derived from an EMBL/GenBank/DDBJ whole genome shotgun (WGS) entry which is preliminary data.</text>
</comment>
<organism evidence="2 3">
    <name type="scientific">Smittium simulii</name>
    <dbReference type="NCBI Taxonomy" id="133385"/>
    <lineage>
        <taxon>Eukaryota</taxon>
        <taxon>Fungi</taxon>
        <taxon>Fungi incertae sedis</taxon>
        <taxon>Zoopagomycota</taxon>
        <taxon>Kickxellomycotina</taxon>
        <taxon>Harpellomycetes</taxon>
        <taxon>Harpellales</taxon>
        <taxon>Legeriomycetaceae</taxon>
        <taxon>Smittium</taxon>
    </lineage>
</organism>
<feature type="region of interest" description="Disordered" evidence="1">
    <location>
        <begin position="44"/>
        <end position="77"/>
    </location>
</feature>
<proteinExistence type="predicted"/>
<sequence>MLIQAGSTYDNSLGIYNIQIKCLADDTCGVPQPSPPRLTLKDLPCPENQEKPNILPPVNQEKPNILPPVNQEKPNILPPDNKVVTVTETTSIISTVISTITNSFTTTELQKITVTETKTDCKGEFEGFFLSPSGCK</sequence>
<protein>
    <submittedName>
        <fullName evidence="2">Uncharacterized protein</fullName>
    </submittedName>
</protein>
<name>A0A2T9YDE3_9FUNG</name>
<dbReference type="EMBL" id="MBFR01000261">
    <property type="protein sequence ID" value="PVU90356.1"/>
    <property type="molecule type" value="Genomic_DNA"/>
</dbReference>
<dbReference type="OrthoDB" id="441660at2759"/>
<evidence type="ECO:0000313" key="2">
    <source>
        <dbReference type="EMBL" id="PVU90356.1"/>
    </source>
</evidence>
<keyword evidence="3" id="KW-1185">Reference proteome</keyword>
<dbReference type="AlphaFoldDB" id="A0A2T9YDE3"/>
<gene>
    <name evidence="2" type="ORF">BB561_004909</name>
</gene>
<accession>A0A2T9YDE3</accession>
<evidence type="ECO:0000256" key="1">
    <source>
        <dbReference type="SAM" id="MobiDB-lite"/>
    </source>
</evidence>
<reference evidence="2 3" key="1">
    <citation type="journal article" date="2018" name="MBio">
        <title>Comparative Genomics Reveals the Core Gene Toolbox for the Fungus-Insect Symbiosis.</title>
        <authorList>
            <person name="Wang Y."/>
            <person name="Stata M."/>
            <person name="Wang W."/>
            <person name="Stajich J.E."/>
            <person name="White M.M."/>
            <person name="Moncalvo J.M."/>
        </authorList>
    </citation>
    <scope>NUCLEOTIDE SEQUENCE [LARGE SCALE GENOMIC DNA]</scope>
    <source>
        <strain evidence="2 3">SWE-8-4</strain>
    </source>
</reference>